<dbReference type="OrthoDB" id="6313019at2"/>
<dbReference type="EMBL" id="RBWU01000004">
    <property type="protein sequence ID" value="RKS73533.1"/>
    <property type="molecule type" value="Genomic_DNA"/>
</dbReference>
<gene>
    <name evidence="1" type="ORF">BZB76_4228</name>
</gene>
<dbReference type="RefSeq" id="WP_147449484.1">
    <property type="nucleotide sequence ID" value="NZ_RBWU01000004.1"/>
</dbReference>
<organism evidence="1 2">
    <name type="scientific">Actinomadura pelletieri DSM 43383</name>
    <dbReference type="NCBI Taxonomy" id="1120940"/>
    <lineage>
        <taxon>Bacteria</taxon>
        <taxon>Bacillati</taxon>
        <taxon>Actinomycetota</taxon>
        <taxon>Actinomycetes</taxon>
        <taxon>Streptosporangiales</taxon>
        <taxon>Thermomonosporaceae</taxon>
        <taxon>Actinomadura</taxon>
    </lineage>
</organism>
<reference evidence="1 2" key="1">
    <citation type="submission" date="2018-10" db="EMBL/GenBank/DDBJ databases">
        <title>Genomic Encyclopedia of Archaeal and Bacterial Type Strains, Phase II (KMG-II): from individual species to whole genera.</title>
        <authorList>
            <person name="Goeker M."/>
        </authorList>
    </citation>
    <scope>NUCLEOTIDE SEQUENCE [LARGE SCALE GENOMIC DNA]</scope>
    <source>
        <strain evidence="1 2">DSM 43383</strain>
    </source>
</reference>
<dbReference type="Proteomes" id="UP000274601">
    <property type="component" value="Unassembled WGS sequence"/>
</dbReference>
<protein>
    <submittedName>
        <fullName evidence="1">Uncharacterized protein</fullName>
    </submittedName>
</protein>
<proteinExistence type="predicted"/>
<name>A0A495QLY7_9ACTN</name>
<comment type="caution">
    <text evidence="1">The sequence shown here is derived from an EMBL/GenBank/DDBJ whole genome shotgun (WGS) entry which is preliminary data.</text>
</comment>
<evidence type="ECO:0000313" key="1">
    <source>
        <dbReference type="EMBL" id="RKS73533.1"/>
    </source>
</evidence>
<keyword evidence="2" id="KW-1185">Reference proteome</keyword>
<accession>A0A495QLY7</accession>
<evidence type="ECO:0000313" key="2">
    <source>
        <dbReference type="Proteomes" id="UP000274601"/>
    </source>
</evidence>
<sequence>MTSKWRLPRGATGFWSEKSDALPQTDSRGFATYCHEAARRSGGRVLTITPPGVTPNFYTAVILRGDGRLALLGHLQLPVTAIAEVPAAGECSLNFVEDEALRNATMSMDTFRLLTVDELETPVSSVDLSSLDSAEHSQIAYWMPETVGELFFNYWD</sequence>
<dbReference type="AlphaFoldDB" id="A0A495QLY7"/>